<dbReference type="AlphaFoldDB" id="A0AAD3Y2B0"/>
<sequence>MINPSEEQSGCPIDSDTTTSYDSKIPYLPWQATTSSKSHHGSDFLDGQGLASTPTADDITPTYNFLELSAINAPR</sequence>
<proteinExistence type="predicted"/>
<evidence type="ECO:0000313" key="2">
    <source>
        <dbReference type="EMBL" id="GMH24885.1"/>
    </source>
</evidence>
<reference evidence="2" key="1">
    <citation type="submission" date="2023-05" db="EMBL/GenBank/DDBJ databases">
        <title>Nepenthes gracilis genome sequencing.</title>
        <authorList>
            <person name="Fukushima K."/>
        </authorList>
    </citation>
    <scope>NUCLEOTIDE SEQUENCE</scope>
    <source>
        <strain evidence="2">SING2019-196</strain>
    </source>
</reference>
<evidence type="ECO:0000313" key="3">
    <source>
        <dbReference type="Proteomes" id="UP001279734"/>
    </source>
</evidence>
<organism evidence="2 3">
    <name type="scientific">Nepenthes gracilis</name>
    <name type="common">Slender pitcher plant</name>
    <dbReference type="NCBI Taxonomy" id="150966"/>
    <lineage>
        <taxon>Eukaryota</taxon>
        <taxon>Viridiplantae</taxon>
        <taxon>Streptophyta</taxon>
        <taxon>Embryophyta</taxon>
        <taxon>Tracheophyta</taxon>
        <taxon>Spermatophyta</taxon>
        <taxon>Magnoliopsida</taxon>
        <taxon>eudicotyledons</taxon>
        <taxon>Gunneridae</taxon>
        <taxon>Pentapetalae</taxon>
        <taxon>Caryophyllales</taxon>
        <taxon>Nepenthaceae</taxon>
        <taxon>Nepenthes</taxon>
    </lineage>
</organism>
<gene>
    <name evidence="2" type="ORF">Nepgr_026728</name>
</gene>
<comment type="caution">
    <text evidence="2">The sequence shown here is derived from an EMBL/GenBank/DDBJ whole genome shotgun (WGS) entry which is preliminary data.</text>
</comment>
<keyword evidence="3" id="KW-1185">Reference proteome</keyword>
<feature type="region of interest" description="Disordered" evidence="1">
    <location>
        <begin position="1"/>
        <end position="57"/>
    </location>
</feature>
<name>A0AAD3Y2B0_NEPGR</name>
<dbReference type="Proteomes" id="UP001279734">
    <property type="component" value="Unassembled WGS sequence"/>
</dbReference>
<evidence type="ECO:0000256" key="1">
    <source>
        <dbReference type="SAM" id="MobiDB-lite"/>
    </source>
</evidence>
<accession>A0AAD3Y2B0</accession>
<dbReference type="EMBL" id="BSYO01000028">
    <property type="protein sequence ID" value="GMH24885.1"/>
    <property type="molecule type" value="Genomic_DNA"/>
</dbReference>
<protein>
    <submittedName>
        <fullName evidence="2">Uncharacterized protein</fullName>
    </submittedName>
</protein>